<dbReference type="Pfam" id="PF11887">
    <property type="entry name" value="Mce4_CUP1"/>
    <property type="match status" value="1"/>
</dbReference>
<dbReference type="InterPro" id="IPR024516">
    <property type="entry name" value="Mce_C"/>
</dbReference>
<dbReference type="InterPro" id="IPR005693">
    <property type="entry name" value="Mce"/>
</dbReference>
<dbReference type="GO" id="GO:0051701">
    <property type="term" value="P:biological process involved in interaction with host"/>
    <property type="evidence" value="ECO:0007669"/>
    <property type="project" value="TreeGrafter"/>
</dbReference>
<dbReference type="NCBIfam" id="TIGR00996">
    <property type="entry name" value="Mtu_fam_mce"/>
    <property type="match status" value="1"/>
</dbReference>
<feature type="domain" description="Mammalian cell entry C-terminal" evidence="2">
    <location>
        <begin position="117"/>
        <end position="281"/>
    </location>
</feature>
<dbReference type="Pfam" id="PF02470">
    <property type="entry name" value="MlaD"/>
    <property type="match status" value="1"/>
</dbReference>
<dbReference type="Proteomes" id="UP000655751">
    <property type="component" value="Unassembled WGS sequence"/>
</dbReference>
<dbReference type="InterPro" id="IPR052336">
    <property type="entry name" value="MlaD_Phospholipid_Transporter"/>
</dbReference>
<dbReference type="InterPro" id="IPR003399">
    <property type="entry name" value="Mce/MlaD"/>
</dbReference>
<dbReference type="AlphaFoldDB" id="A0A931I7M1"/>
<dbReference type="GO" id="GO:0005576">
    <property type="term" value="C:extracellular region"/>
    <property type="evidence" value="ECO:0007669"/>
    <property type="project" value="TreeGrafter"/>
</dbReference>
<keyword evidence="4" id="KW-1185">Reference proteome</keyword>
<feature type="domain" description="Mce/MlaD" evidence="1">
    <location>
        <begin position="36"/>
        <end position="109"/>
    </location>
</feature>
<protein>
    <submittedName>
        <fullName evidence="3">MCE family protein</fullName>
    </submittedName>
</protein>
<sequence length="345" mass="37165">MSYRRPLIGLTVFLVVAILLTGMVHATLRRGVPGATQSYSAMFTDVSGLRVGDDVRMAGVQVGRVEAVEINGTLAEVTFEVQREQKVYDNTIASVTYQNLIGQRYLGLSLMDSAASAVLPPGTRIPVERTEPSFDLSGLLNGFQPLFGLLDPDDVDNITSALIRALQGEDSAIPTLIAETASLAQSFAGPDQVLGSIIDNLSRVVGDLAKQSGQLQTTITQTRKIFDGLYEQRDTLMNQTTDIAAVVDRAARVVQGSAPALTRFTERQPGFSSHFVDNKEEFAYLGFNIPLLMKSLARIVDHGSFLNAYICDIDVSLVPGLSPVIAQILGVASPSGRPEHSPICR</sequence>
<comment type="caution">
    <text evidence="3">The sequence shown here is derived from an EMBL/GenBank/DDBJ whole genome shotgun (WGS) entry which is preliminary data.</text>
</comment>
<dbReference type="RefSeq" id="WP_196148701.1">
    <property type="nucleotide sequence ID" value="NZ_JADMLG010000003.1"/>
</dbReference>
<evidence type="ECO:0000313" key="4">
    <source>
        <dbReference type="Proteomes" id="UP000655751"/>
    </source>
</evidence>
<evidence type="ECO:0000259" key="2">
    <source>
        <dbReference type="Pfam" id="PF11887"/>
    </source>
</evidence>
<organism evidence="3 4">
    <name type="scientific">Nocardia bovistercoris</name>
    <dbReference type="NCBI Taxonomy" id="2785916"/>
    <lineage>
        <taxon>Bacteria</taxon>
        <taxon>Bacillati</taxon>
        <taxon>Actinomycetota</taxon>
        <taxon>Actinomycetes</taxon>
        <taxon>Mycobacteriales</taxon>
        <taxon>Nocardiaceae</taxon>
        <taxon>Nocardia</taxon>
    </lineage>
</organism>
<proteinExistence type="predicted"/>
<gene>
    <name evidence="3" type="ORF">IT779_08665</name>
</gene>
<accession>A0A931I7M1</accession>
<dbReference type="PANTHER" id="PTHR33371">
    <property type="entry name" value="INTERMEMBRANE PHOSPHOLIPID TRANSPORT SYSTEM BINDING PROTEIN MLAD-RELATED"/>
    <property type="match status" value="1"/>
</dbReference>
<evidence type="ECO:0000313" key="3">
    <source>
        <dbReference type="EMBL" id="MBH0776354.1"/>
    </source>
</evidence>
<evidence type="ECO:0000259" key="1">
    <source>
        <dbReference type="Pfam" id="PF02470"/>
    </source>
</evidence>
<reference evidence="3" key="1">
    <citation type="submission" date="2020-11" db="EMBL/GenBank/DDBJ databases">
        <title>Nocardia NEAU-351.nov., a novel actinomycete isolated from the cow dung.</title>
        <authorList>
            <person name="Zhang X."/>
        </authorList>
    </citation>
    <scope>NUCLEOTIDE SEQUENCE</scope>
    <source>
        <strain evidence="3">NEAU-351</strain>
    </source>
</reference>
<dbReference type="PANTHER" id="PTHR33371:SF17">
    <property type="entry name" value="MCE-FAMILY PROTEIN MCE1B"/>
    <property type="match status" value="1"/>
</dbReference>
<name>A0A931I7M1_9NOCA</name>
<dbReference type="EMBL" id="JADMLG010000003">
    <property type="protein sequence ID" value="MBH0776354.1"/>
    <property type="molecule type" value="Genomic_DNA"/>
</dbReference>